<comment type="caution">
    <text evidence="1">The sequence shown here is derived from an EMBL/GenBank/DDBJ whole genome shotgun (WGS) entry which is preliminary data.</text>
</comment>
<dbReference type="AlphaFoldDB" id="C0F090"/>
<sequence length="46" mass="5235">MHYNNRSGILIRHFRTFLNSRKQVSQGLNQKSGIKTAIPQFASMGT</sequence>
<gene>
    <name evidence="1" type="ORF">EUBHAL_03108</name>
</gene>
<reference evidence="1 2" key="1">
    <citation type="submission" date="2009-01" db="EMBL/GenBank/DDBJ databases">
        <authorList>
            <person name="Fulton L."/>
            <person name="Clifton S."/>
            <person name="Fulton B."/>
            <person name="Xu J."/>
            <person name="Minx P."/>
            <person name="Pepin K.H."/>
            <person name="Johnson M."/>
            <person name="Bhonagiri V."/>
            <person name="Nash W.E."/>
            <person name="Mardis E.R."/>
            <person name="Wilson R.K."/>
        </authorList>
    </citation>
    <scope>NUCLEOTIDE SEQUENCE [LARGE SCALE GENOMIC DNA]</scope>
    <source>
        <strain evidence="1 2">DSM 3353</strain>
    </source>
</reference>
<name>C0F090_9FIRM</name>
<accession>C0F090</accession>
<reference evidence="1 2" key="2">
    <citation type="submission" date="2009-02" db="EMBL/GenBank/DDBJ databases">
        <title>Draft genome sequence of Eubacterium hallii (DSM 3353).</title>
        <authorList>
            <person name="Sudarsanam P."/>
            <person name="Ley R."/>
            <person name="Guruge J."/>
            <person name="Turnbaugh P.J."/>
            <person name="Mahowald M."/>
            <person name="Liep D."/>
            <person name="Gordon J."/>
        </authorList>
    </citation>
    <scope>NUCLEOTIDE SEQUENCE [LARGE SCALE GENOMIC DNA]</scope>
    <source>
        <strain evidence="1 2">DSM 3353</strain>
    </source>
</reference>
<evidence type="ECO:0000313" key="1">
    <source>
        <dbReference type="EMBL" id="EEG35062.1"/>
    </source>
</evidence>
<dbReference type="Proteomes" id="UP000003174">
    <property type="component" value="Unassembled WGS sequence"/>
</dbReference>
<evidence type="ECO:0000313" key="2">
    <source>
        <dbReference type="Proteomes" id="UP000003174"/>
    </source>
</evidence>
<proteinExistence type="predicted"/>
<protein>
    <submittedName>
        <fullName evidence="1">Uncharacterized protein</fullName>
    </submittedName>
</protein>
<organism evidence="1 2">
    <name type="scientific">Anaerobutyricum hallii DSM 3353</name>
    <dbReference type="NCBI Taxonomy" id="411469"/>
    <lineage>
        <taxon>Bacteria</taxon>
        <taxon>Bacillati</taxon>
        <taxon>Bacillota</taxon>
        <taxon>Clostridia</taxon>
        <taxon>Lachnospirales</taxon>
        <taxon>Lachnospiraceae</taxon>
        <taxon>Anaerobutyricum</taxon>
    </lineage>
</organism>
<dbReference type="EMBL" id="ACEP01000157">
    <property type="protein sequence ID" value="EEG35062.1"/>
    <property type="molecule type" value="Genomic_DNA"/>
</dbReference>